<keyword evidence="1" id="KW-1133">Transmembrane helix</keyword>
<keyword evidence="3" id="KW-1185">Reference proteome</keyword>
<evidence type="ECO:0000256" key="1">
    <source>
        <dbReference type="SAM" id="Phobius"/>
    </source>
</evidence>
<sequence>MSADTIEHRGVVVRIDGGDALVSVETGGCRSCGHGSHCGIARSAAGRPATILRLATVDGVRTGEPVMVRLTARALVLNAVLGYLLPALALLIGAGIGHASGGNLGAALGAATGFAVAVRLGRTLSARIPGLTPTPTLSRLTPTS</sequence>
<dbReference type="Proteomes" id="UP000694660">
    <property type="component" value="Unassembled WGS sequence"/>
</dbReference>
<comment type="caution">
    <text evidence="2">The sequence shown here is derived from an EMBL/GenBank/DDBJ whole genome shotgun (WGS) entry which is preliminary data.</text>
</comment>
<feature type="transmembrane region" description="Helical" evidence="1">
    <location>
        <begin position="75"/>
        <end position="96"/>
    </location>
</feature>
<evidence type="ECO:0000313" key="2">
    <source>
        <dbReference type="EMBL" id="MBT0960542.1"/>
    </source>
</evidence>
<name>A0A944D9V4_DENI1</name>
<gene>
    <name evidence="2" type="ORF">I8J34_05070</name>
</gene>
<dbReference type="EMBL" id="JAEKFT010000004">
    <property type="protein sequence ID" value="MBT0960542.1"/>
    <property type="molecule type" value="Genomic_DNA"/>
</dbReference>
<feature type="transmembrane region" description="Helical" evidence="1">
    <location>
        <begin position="102"/>
        <end position="121"/>
    </location>
</feature>
<keyword evidence="1" id="KW-0472">Membrane</keyword>
<protein>
    <submittedName>
        <fullName evidence="2">SoxR reducing system RseC family protein</fullName>
    </submittedName>
</protein>
<organism evidence="2 3">
    <name type="scientific">Denitromonas iodatirespirans</name>
    <dbReference type="NCBI Taxonomy" id="2795389"/>
    <lineage>
        <taxon>Bacteria</taxon>
        <taxon>Pseudomonadati</taxon>
        <taxon>Pseudomonadota</taxon>
        <taxon>Betaproteobacteria</taxon>
        <taxon>Rhodocyclales</taxon>
        <taxon>Zoogloeaceae</taxon>
        <taxon>Denitromonas</taxon>
    </lineage>
</organism>
<evidence type="ECO:0000313" key="3">
    <source>
        <dbReference type="Proteomes" id="UP000694660"/>
    </source>
</evidence>
<proteinExistence type="predicted"/>
<dbReference type="AlphaFoldDB" id="A0A944D9V4"/>
<dbReference type="Pfam" id="PF04246">
    <property type="entry name" value="RseC_MucC"/>
    <property type="match status" value="1"/>
</dbReference>
<reference evidence="3" key="1">
    <citation type="journal article" date="2022" name="ISME J.">
        <title>Genetic and phylogenetic analysis of dissimilatory iodate-reducing bacteria identifies potential niches across the world's oceans.</title>
        <authorList>
            <person name="Reyes-Umana V."/>
            <person name="Henning Z."/>
            <person name="Lee K."/>
            <person name="Barnum T.P."/>
            <person name="Coates J.D."/>
        </authorList>
    </citation>
    <scope>NUCLEOTIDE SEQUENCE [LARGE SCALE GENOMIC DNA]</scope>
    <source>
        <strain evidence="3">IR12</strain>
    </source>
</reference>
<keyword evidence="1" id="KW-0812">Transmembrane</keyword>
<dbReference type="RefSeq" id="WP_214360298.1">
    <property type="nucleotide sequence ID" value="NZ_JAEKFT010000004.1"/>
</dbReference>
<accession>A0A944D9V4</accession>